<keyword evidence="4" id="KW-0804">Transcription</keyword>
<dbReference type="Pfam" id="PF04542">
    <property type="entry name" value="Sigma70_r2"/>
    <property type="match status" value="1"/>
</dbReference>
<dbReference type="InterPro" id="IPR013325">
    <property type="entry name" value="RNA_pol_sigma_r2"/>
</dbReference>
<comment type="similarity">
    <text evidence="1">Belongs to the sigma-70 factor family. ECF subfamily.</text>
</comment>
<dbReference type="InterPro" id="IPR013249">
    <property type="entry name" value="RNA_pol_sigma70_r4_t2"/>
</dbReference>
<evidence type="ECO:0000313" key="8">
    <source>
        <dbReference type="Proteomes" id="UP001232343"/>
    </source>
</evidence>
<feature type="domain" description="RNA polymerase sigma factor 70 region 4 type 2" evidence="6">
    <location>
        <begin position="123"/>
        <end position="173"/>
    </location>
</feature>
<feature type="domain" description="RNA polymerase sigma-70 region 2" evidence="5">
    <location>
        <begin position="24"/>
        <end position="90"/>
    </location>
</feature>
<keyword evidence="3" id="KW-0731">Sigma factor</keyword>
<proteinExistence type="inferred from homology"/>
<dbReference type="SUPFAM" id="SSF88659">
    <property type="entry name" value="Sigma3 and sigma4 domains of RNA polymerase sigma factors"/>
    <property type="match status" value="1"/>
</dbReference>
<dbReference type="InterPro" id="IPR039425">
    <property type="entry name" value="RNA_pol_sigma-70-like"/>
</dbReference>
<dbReference type="Pfam" id="PF08281">
    <property type="entry name" value="Sigma70_r4_2"/>
    <property type="match status" value="1"/>
</dbReference>
<dbReference type="RefSeq" id="WP_244682320.1">
    <property type="nucleotide sequence ID" value="NZ_JALIRM010000010.1"/>
</dbReference>
<name>A0ABU0D613_9BACI</name>
<evidence type="ECO:0000259" key="5">
    <source>
        <dbReference type="Pfam" id="PF04542"/>
    </source>
</evidence>
<evidence type="ECO:0000259" key="6">
    <source>
        <dbReference type="Pfam" id="PF08281"/>
    </source>
</evidence>
<dbReference type="InterPro" id="IPR014284">
    <property type="entry name" value="RNA_pol_sigma-70_dom"/>
</dbReference>
<dbReference type="InterPro" id="IPR013324">
    <property type="entry name" value="RNA_pol_sigma_r3/r4-like"/>
</dbReference>
<organism evidence="7 8">
    <name type="scientific">Lederbergia wuyishanensis</name>
    <dbReference type="NCBI Taxonomy" id="1347903"/>
    <lineage>
        <taxon>Bacteria</taxon>
        <taxon>Bacillati</taxon>
        <taxon>Bacillota</taxon>
        <taxon>Bacilli</taxon>
        <taxon>Bacillales</taxon>
        <taxon>Bacillaceae</taxon>
        <taxon>Lederbergia</taxon>
    </lineage>
</organism>
<gene>
    <name evidence="7" type="ORF">J2S14_002686</name>
</gene>
<comment type="caution">
    <text evidence="7">The sequence shown here is derived from an EMBL/GenBank/DDBJ whole genome shotgun (WGS) entry which is preliminary data.</text>
</comment>
<keyword evidence="2" id="KW-0805">Transcription regulation</keyword>
<protein>
    <submittedName>
        <fullName evidence="7">RNA polymerase sigma-70 factor (ECF subfamily)</fullName>
    </submittedName>
</protein>
<sequence>MMKQEQRWIKKIKKNGSHEAANELISKYYREMYAFVYKQTIDSDLSLDLTQDIFISVLKSIGQFDDKKASFRTWLYKIASNRLVDYFRSKNYKYRKLTESLEGHDFERLEDMTISFEYKEDVEQITSIINELETSSQQIIRLRLFGEYTLQEIAEMVQVPLSTVKTRYYAAIKLIKKEMQVHHHE</sequence>
<evidence type="ECO:0000256" key="4">
    <source>
        <dbReference type="ARBA" id="ARBA00023163"/>
    </source>
</evidence>
<dbReference type="PANTHER" id="PTHR43133:SF60">
    <property type="entry name" value="RNA POLYMERASE SIGMA FACTOR SIGV"/>
    <property type="match status" value="1"/>
</dbReference>
<reference evidence="7 8" key="1">
    <citation type="submission" date="2023-07" db="EMBL/GenBank/DDBJ databases">
        <title>Genomic Encyclopedia of Type Strains, Phase IV (KMG-IV): sequencing the most valuable type-strain genomes for metagenomic binning, comparative biology and taxonomic classification.</title>
        <authorList>
            <person name="Goeker M."/>
        </authorList>
    </citation>
    <scope>NUCLEOTIDE SEQUENCE [LARGE SCALE GENOMIC DNA]</scope>
    <source>
        <strain evidence="7 8">DSM 27848</strain>
    </source>
</reference>
<dbReference type="CDD" id="cd06171">
    <property type="entry name" value="Sigma70_r4"/>
    <property type="match status" value="1"/>
</dbReference>
<keyword evidence="8" id="KW-1185">Reference proteome</keyword>
<accession>A0ABU0D613</accession>
<dbReference type="PANTHER" id="PTHR43133">
    <property type="entry name" value="RNA POLYMERASE ECF-TYPE SIGMA FACTO"/>
    <property type="match status" value="1"/>
</dbReference>
<dbReference type="InterPro" id="IPR036388">
    <property type="entry name" value="WH-like_DNA-bd_sf"/>
</dbReference>
<evidence type="ECO:0000313" key="7">
    <source>
        <dbReference type="EMBL" id="MDQ0343851.1"/>
    </source>
</evidence>
<evidence type="ECO:0000256" key="3">
    <source>
        <dbReference type="ARBA" id="ARBA00023082"/>
    </source>
</evidence>
<evidence type="ECO:0000256" key="2">
    <source>
        <dbReference type="ARBA" id="ARBA00023015"/>
    </source>
</evidence>
<dbReference type="EMBL" id="JAUSUO010000007">
    <property type="protein sequence ID" value="MDQ0343851.1"/>
    <property type="molecule type" value="Genomic_DNA"/>
</dbReference>
<dbReference type="NCBIfam" id="TIGR02937">
    <property type="entry name" value="sigma70-ECF"/>
    <property type="match status" value="1"/>
</dbReference>
<evidence type="ECO:0000256" key="1">
    <source>
        <dbReference type="ARBA" id="ARBA00010641"/>
    </source>
</evidence>
<dbReference type="Proteomes" id="UP001232343">
    <property type="component" value="Unassembled WGS sequence"/>
</dbReference>
<dbReference type="InterPro" id="IPR007627">
    <property type="entry name" value="RNA_pol_sigma70_r2"/>
</dbReference>
<dbReference type="Gene3D" id="1.10.1740.10">
    <property type="match status" value="1"/>
</dbReference>
<dbReference type="Gene3D" id="1.10.10.10">
    <property type="entry name" value="Winged helix-like DNA-binding domain superfamily/Winged helix DNA-binding domain"/>
    <property type="match status" value="1"/>
</dbReference>
<dbReference type="SUPFAM" id="SSF88946">
    <property type="entry name" value="Sigma2 domain of RNA polymerase sigma factors"/>
    <property type="match status" value="1"/>
</dbReference>